<keyword evidence="5" id="KW-0255">Endonuclease</keyword>
<feature type="non-terminal residue" evidence="5">
    <location>
        <position position="170"/>
    </location>
</feature>
<dbReference type="InterPro" id="IPR051212">
    <property type="entry name" value="Type-I_RE_S_subunit"/>
</dbReference>
<gene>
    <name evidence="5" type="ORF">K4G57_08715</name>
</gene>
<dbReference type="InterPro" id="IPR044946">
    <property type="entry name" value="Restrct_endonuc_typeI_TRD_sf"/>
</dbReference>
<evidence type="ECO:0000313" key="5">
    <source>
        <dbReference type="EMBL" id="MBX7491538.1"/>
    </source>
</evidence>
<evidence type="ECO:0000313" key="6">
    <source>
        <dbReference type="Proteomes" id="UP000700059"/>
    </source>
</evidence>
<dbReference type="Proteomes" id="UP000700059">
    <property type="component" value="Unassembled WGS sequence"/>
</dbReference>
<evidence type="ECO:0000256" key="3">
    <source>
        <dbReference type="ARBA" id="ARBA00023125"/>
    </source>
</evidence>
<dbReference type="EMBL" id="JAIGYQ010000017">
    <property type="protein sequence ID" value="MBX7491538.1"/>
    <property type="molecule type" value="Genomic_DNA"/>
</dbReference>
<evidence type="ECO:0000256" key="1">
    <source>
        <dbReference type="ARBA" id="ARBA00010923"/>
    </source>
</evidence>
<dbReference type="Gene3D" id="3.90.220.20">
    <property type="entry name" value="DNA methylase specificity domains"/>
    <property type="match status" value="1"/>
</dbReference>
<evidence type="ECO:0000259" key="4">
    <source>
        <dbReference type="Pfam" id="PF01420"/>
    </source>
</evidence>
<feature type="domain" description="Type I restriction modification DNA specificity" evidence="4">
    <location>
        <begin position="13"/>
        <end position="169"/>
    </location>
</feature>
<accession>A0ABS7JQ61</accession>
<keyword evidence="5" id="KW-0540">Nuclease</keyword>
<keyword evidence="3" id="KW-0238">DNA-binding</keyword>
<keyword evidence="2" id="KW-0680">Restriction system</keyword>
<dbReference type="Pfam" id="PF01420">
    <property type="entry name" value="Methylase_S"/>
    <property type="match status" value="1"/>
</dbReference>
<dbReference type="SUPFAM" id="SSF116734">
    <property type="entry name" value="DNA methylase specificity domain"/>
    <property type="match status" value="1"/>
</dbReference>
<keyword evidence="5" id="KW-0378">Hydrolase</keyword>
<reference evidence="5 6" key="1">
    <citation type="submission" date="2021-08" db="EMBL/GenBank/DDBJ databases">
        <title>Helicobacter spp. isolated from feces of Anatolian Ground Squirrel (Spermophilus xanthoprymnus) in Turkey.</title>
        <authorList>
            <person name="Aydin F."/>
            <person name="Abay S."/>
            <person name="Kayman T."/>
            <person name="Karakaya E."/>
            <person name="Saticioglu I.B."/>
        </authorList>
    </citation>
    <scope>NUCLEOTIDE SEQUENCE [LARGE SCALE GENOMIC DNA]</scope>
    <source>
        <strain evidence="5 6">Faydin-H70</strain>
    </source>
</reference>
<dbReference type="EC" id="3.1.21.-" evidence="5"/>
<dbReference type="PANTHER" id="PTHR43140">
    <property type="entry name" value="TYPE-1 RESTRICTION ENZYME ECOKI SPECIFICITY PROTEIN"/>
    <property type="match status" value="1"/>
</dbReference>
<organism evidence="5 6">
    <name type="scientific">Helicobacter turcicus</name>
    <dbReference type="NCBI Taxonomy" id="2867412"/>
    <lineage>
        <taxon>Bacteria</taxon>
        <taxon>Pseudomonadati</taxon>
        <taxon>Campylobacterota</taxon>
        <taxon>Epsilonproteobacteria</taxon>
        <taxon>Campylobacterales</taxon>
        <taxon>Helicobacteraceae</taxon>
        <taxon>Helicobacter</taxon>
    </lineage>
</organism>
<comment type="caution">
    <text evidence="5">The sequence shown here is derived from an EMBL/GenBank/DDBJ whole genome shotgun (WGS) entry which is preliminary data.</text>
</comment>
<dbReference type="RefSeq" id="WP_221561847.1">
    <property type="nucleotide sequence ID" value="NZ_JAIGYQ010000017.1"/>
</dbReference>
<evidence type="ECO:0000256" key="2">
    <source>
        <dbReference type="ARBA" id="ARBA00022747"/>
    </source>
</evidence>
<sequence length="170" mass="19303">MQTKELLEFLKYEKVEYKAIENICTISRGKVISKTYITNNAGNYPVYSSQTENEGMLGKISSYDYDGEYVTWTTDGVYAGSVFYRYGKFSVTNVCGILQVKEKNINTKFISYILGITTKKFVNKSIGNSKLMSNVMAKIQIPLPPLEVQNAIVAILDKFTELEKELEKEL</sequence>
<dbReference type="CDD" id="cd17255">
    <property type="entry name" value="RMtype1_S_Fco49512ORF2615P-TRD2-CR2_like"/>
    <property type="match status" value="1"/>
</dbReference>
<keyword evidence="6" id="KW-1185">Reference proteome</keyword>
<dbReference type="GO" id="GO:0004519">
    <property type="term" value="F:endonuclease activity"/>
    <property type="evidence" value="ECO:0007669"/>
    <property type="project" value="UniProtKB-KW"/>
</dbReference>
<dbReference type="GO" id="GO:0016787">
    <property type="term" value="F:hydrolase activity"/>
    <property type="evidence" value="ECO:0007669"/>
    <property type="project" value="UniProtKB-KW"/>
</dbReference>
<proteinExistence type="inferred from homology"/>
<dbReference type="PANTHER" id="PTHR43140:SF1">
    <property type="entry name" value="TYPE I RESTRICTION ENZYME ECOKI SPECIFICITY SUBUNIT"/>
    <property type="match status" value="1"/>
</dbReference>
<dbReference type="InterPro" id="IPR000055">
    <property type="entry name" value="Restrct_endonuc_typeI_TRD"/>
</dbReference>
<protein>
    <submittedName>
        <fullName evidence="5">Restriction endonuclease subunit S</fullName>
        <ecNumber evidence="5">3.1.21.-</ecNumber>
    </submittedName>
</protein>
<comment type="similarity">
    <text evidence="1">Belongs to the type-I restriction system S methylase family.</text>
</comment>
<name>A0ABS7JQ61_9HELI</name>